<evidence type="ECO:0000313" key="1">
    <source>
        <dbReference type="EMBL" id="GFO46845.1"/>
    </source>
</evidence>
<protein>
    <recommendedName>
        <fullName evidence="3">C2H2-type domain-containing protein</fullName>
    </recommendedName>
</protein>
<keyword evidence="2" id="KW-1185">Reference proteome</keyword>
<organism evidence="1 2">
    <name type="scientific">Plakobranchus ocellatus</name>
    <dbReference type="NCBI Taxonomy" id="259542"/>
    <lineage>
        <taxon>Eukaryota</taxon>
        <taxon>Metazoa</taxon>
        <taxon>Spiralia</taxon>
        <taxon>Lophotrochozoa</taxon>
        <taxon>Mollusca</taxon>
        <taxon>Gastropoda</taxon>
        <taxon>Heterobranchia</taxon>
        <taxon>Euthyneura</taxon>
        <taxon>Panpulmonata</taxon>
        <taxon>Sacoglossa</taxon>
        <taxon>Placobranchoidea</taxon>
        <taxon>Plakobranchidae</taxon>
        <taxon>Plakobranchus</taxon>
    </lineage>
</organism>
<sequence>MVDSLMVASTRKSCKDDLDTFVFGLQNIASSSTPELATNQTNVYPAFNLQENVPPSLLNVQQANVLAYIAGYICHRIAPKMCLTCSQTLTTTDSRPEHLFIHEKNYSSATSLLLTPSKHVTELCLQLENAYKSVYEEVLHEEAVKKKTTNSLPHQCNDCSCS</sequence>
<evidence type="ECO:0008006" key="3">
    <source>
        <dbReference type="Google" id="ProtNLM"/>
    </source>
</evidence>
<proteinExistence type="predicted"/>
<dbReference type="EMBL" id="BLXT01008226">
    <property type="protein sequence ID" value="GFO46845.1"/>
    <property type="molecule type" value="Genomic_DNA"/>
</dbReference>
<gene>
    <name evidence="1" type="ORF">PoB_007335000</name>
</gene>
<dbReference type="AlphaFoldDB" id="A0AAV4DS38"/>
<name>A0AAV4DS38_9GAST</name>
<dbReference type="Proteomes" id="UP000735302">
    <property type="component" value="Unassembled WGS sequence"/>
</dbReference>
<comment type="caution">
    <text evidence="1">The sequence shown here is derived from an EMBL/GenBank/DDBJ whole genome shotgun (WGS) entry which is preliminary data.</text>
</comment>
<evidence type="ECO:0000313" key="2">
    <source>
        <dbReference type="Proteomes" id="UP000735302"/>
    </source>
</evidence>
<accession>A0AAV4DS38</accession>
<reference evidence="1 2" key="1">
    <citation type="journal article" date="2021" name="Elife">
        <title>Chloroplast acquisition without the gene transfer in kleptoplastic sea slugs, Plakobranchus ocellatus.</title>
        <authorList>
            <person name="Maeda T."/>
            <person name="Takahashi S."/>
            <person name="Yoshida T."/>
            <person name="Shimamura S."/>
            <person name="Takaki Y."/>
            <person name="Nagai Y."/>
            <person name="Toyoda A."/>
            <person name="Suzuki Y."/>
            <person name="Arimoto A."/>
            <person name="Ishii H."/>
            <person name="Satoh N."/>
            <person name="Nishiyama T."/>
            <person name="Hasebe M."/>
            <person name="Maruyama T."/>
            <person name="Minagawa J."/>
            <person name="Obokata J."/>
            <person name="Shigenobu S."/>
        </authorList>
    </citation>
    <scope>NUCLEOTIDE SEQUENCE [LARGE SCALE GENOMIC DNA]</scope>
</reference>